<dbReference type="Gene3D" id="1.20.1530.20">
    <property type="match status" value="1"/>
</dbReference>
<proteinExistence type="inferred from homology"/>
<feature type="transmembrane region" description="Helical" evidence="8">
    <location>
        <begin position="218"/>
        <end position="240"/>
    </location>
</feature>
<evidence type="ECO:0000256" key="3">
    <source>
        <dbReference type="ARBA" id="ARBA00022448"/>
    </source>
</evidence>
<evidence type="ECO:0000256" key="4">
    <source>
        <dbReference type="ARBA" id="ARBA00022475"/>
    </source>
</evidence>
<dbReference type="EMBL" id="FOXW01000001">
    <property type="protein sequence ID" value="SFQ00512.1"/>
    <property type="molecule type" value="Genomic_DNA"/>
</dbReference>
<feature type="transmembrane region" description="Helical" evidence="8">
    <location>
        <begin position="6"/>
        <end position="25"/>
    </location>
</feature>
<feature type="transmembrane region" description="Helical" evidence="8">
    <location>
        <begin position="246"/>
        <end position="267"/>
    </location>
</feature>
<keyword evidence="3" id="KW-0813">Transport</keyword>
<dbReference type="AlphaFoldDB" id="A0A1I5UZ99"/>
<feature type="transmembrane region" description="Helical" evidence="8">
    <location>
        <begin position="61"/>
        <end position="78"/>
    </location>
</feature>
<evidence type="ECO:0000256" key="8">
    <source>
        <dbReference type="SAM" id="Phobius"/>
    </source>
</evidence>
<sequence length="305" mass="34261">MNISAIIVGQMSIMFLLIFFGYFLMKKNILNDDGTQQIANMLTKYITPIILINAFTQDFESNQMGLLIMTMGVSFLLLSSRAFLNHFLLKKEQRIDKFAATFSNSNFMGIPLVMSVLGYEGVFFMTGFMVVSITFQWTYGIYTVTGDKRMVQLKNALLNPAFIGLYVGLFFYLTQIPLPFVLSEAFNDLSSLNTPLAMILLGSYIAKSNLIDIFNSKAAYWTTFLRLILYPLVGMFILWILPIDNYLILMVLTIASAAPSAINTALFSQIYGGNYEYGARIVVLSTLLSIITLPITLTISNMLFS</sequence>
<evidence type="ECO:0000256" key="7">
    <source>
        <dbReference type="ARBA" id="ARBA00023136"/>
    </source>
</evidence>
<feature type="transmembrane region" description="Helical" evidence="8">
    <location>
        <begin position="156"/>
        <end position="173"/>
    </location>
</feature>
<keyword evidence="4" id="KW-1003">Cell membrane</keyword>
<dbReference type="Pfam" id="PF03547">
    <property type="entry name" value="Mem_trans"/>
    <property type="match status" value="2"/>
</dbReference>
<dbReference type="InterPro" id="IPR004776">
    <property type="entry name" value="Mem_transp_PIN-like"/>
</dbReference>
<dbReference type="PANTHER" id="PTHR36838">
    <property type="entry name" value="AUXIN EFFLUX CARRIER FAMILY PROTEIN"/>
    <property type="match status" value="1"/>
</dbReference>
<organism evidence="9 10">
    <name type="scientific">Desemzia incerta</name>
    <dbReference type="NCBI Taxonomy" id="82801"/>
    <lineage>
        <taxon>Bacteria</taxon>
        <taxon>Bacillati</taxon>
        <taxon>Bacillota</taxon>
        <taxon>Bacilli</taxon>
        <taxon>Lactobacillales</taxon>
        <taxon>Carnobacteriaceae</taxon>
        <taxon>Desemzia</taxon>
    </lineage>
</organism>
<comment type="subcellular location">
    <subcellularLocation>
        <location evidence="1">Cell membrane</location>
        <topology evidence="1">Multi-pass membrane protein</topology>
    </subcellularLocation>
</comment>
<protein>
    <recommendedName>
        <fullName evidence="11">AEC family transporter</fullName>
    </recommendedName>
</protein>
<dbReference type="GO" id="GO:0055085">
    <property type="term" value="P:transmembrane transport"/>
    <property type="evidence" value="ECO:0007669"/>
    <property type="project" value="InterPro"/>
</dbReference>
<keyword evidence="10" id="KW-1185">Reference proteome</keyword>
<reference evidence="9 10" key="1">
    <citation type="submission" date="2016-10" db="EMBL/GenBank/DDBJ databases">
        <authorList>
            <person name="de Groot N.N."/>
        </authorList>
    </citation>
    <scope>NUCLEOTIDE SEQUENCE [LARGE SCALE GENOMIC DNA]</scope>
    <source>
        <strain evidence="9 10">DSM 20581</strain>
    </source>
</reference>
<keyword evidence="5 8" id="KW-0812">Transmembrane</keyword>
<evidence type="ECO:0000256" key="5">
    <source>
        <dbReference type="ARBA" id="ARBA00022692"/>
    </source>
</evidence>
<feature type="transmembrane region" description="Helical" evidence="8">
    <location>
        <begin position="185"/>
        <end position="206"/>
    </location>
</feature>
<evidence type="ECO:0008006" key="11">
    <source>
        <dbReference type="Google" id="ProtNLM"/>
    </source>
</evidence>
<comment type="similarity">
    <text evidence="2">Belongs to the auxin efflux carrier (TC 2.A.69) family.</text>
</comment>
<dbReference type="STRING" id="82801.SAMN04488506_0268"/>
<dbReference type="OrthoDB" id="9798064at2"/>
<feature type="transmembrane region" description="Helical" evidence="8">
    <location>
        <begin position="123"/>
        <end position="144"/>
    </location>
</feature>
<dbReference type="GO" id="GO:0005886">
    <property type="term" value="C:plasma membrane"/>
    <property type="evidence" value="ECO:0007669"/>
    <property type="project" value="UniProtKB-SubCell"/>
</dbReference>
<evidence type="ECO:0000313" key="10">
    <source>
        <dbReference type="Proteomes" id="UP000199136"/>
    </source>
</evidence>
<evidence type="ECO:0000256" key="2">
    <source>
        <dbReference type="ARBA" id="ARBA00010145"/>
    </source>
</evidence>
<accession>A0A1I5UZ99</accession>
<keyword evidence="6 8" id="KW-1133">Transmembrane helix</keyword>
<feature type="transmembrane region" description="Helical" evidence="8">
    <location>
        <begin position="279"/>
        <end position="304"/>
    </location>
</feature>
<name>A0A1I5UZ99_9LACT</name>
<evidence type="ECO:0000256" key="1">
    <source>
        <dbReference type="ARBA" id="ARBA00004651"/>
    </source>
</evidence>
<evidence type="ECO:0000313" key="9">
    <source>
        <dbReference type="EMBL" id="SFQ00512.1"/>
    </source>
</evidence>
<feature type="transmembrane region" description="Helical" evidence="8">
    <location>
        <begin position="98"/>
        <end position="117"/>
    </location>
</feature>
<evidence type="ECO:0000256" key="6">
    <source>
        <dbReference type="ARBA" id="ARBA00022989"/>
    </source>
</evidence>
<gene>
    <name evidence="9" type="ORF">SAMN04488506_0268</name>
</gene>
<dbReference type="PANTHER" id="PTHR36838:SF1">
    <property type="entry name" value="SLR1864 PROTEIN"/>
    <property type="match status" value="1"/>
</dbReference>
<dbReference type="RefSeq" id="WP_092479347.1">
    <property type="nucleotide sequence ID" value="NZ_FOXW01000001.1"/>
</dbReference>
<dbReference type="Proteomes" id="UP000199136">
    <property type="component" value="Unassembled WGS sequence"/>
</dbReference>
<dbReference type="InterPro" id="IPR038770">
    <property type="entry name" value="Na+/solute_symporter_sf"/>
</dbReference>
<keyword evidence="7 8" id="KW-0472">Membrane</keyword>